<protein>
    <submittedName>
        <fullName evidence="2">Hypothetical_protein</fullName>
    </submittedName>
</protein>
<dbReference type="AlphaFoldDB" id="A0AA86RD13"/>
<dbReference type="EMBL" id="CATOUU010001083">
    <property type="protein sequence ID" value="CAI9970803.1"/>
    <property type="molecule type" value="Genomic_DNA"/>
</dbReference>
<organism evidence="1">
    <name type="scientific">Hexamita inflata</name>
    <dbReference type="NCBI Taxonomy" id="28002"/>
    <lineage>
        <taxon>Eukaryota</taxon>
        <taxon>Metamonada</taxon>
        <taxon>Diplomonadida</taxon>
        <taxon>Hexamitidae</taxon>
        <taxon>Hexamitinae</taxon>
        <taxon>Hexamita</taxon>
    </lineage>
</organism>
<dbReference type="Proteomes" id="UP001642409">
    <property type="component" value="Unassembled WGS sequence"/>
</dbReference>
<evidence type="ECO:0000313" key="2">
    <source>
        <dbReference type="EMBL" id="CAL6052724.1"/>
    </source>
</evidence>
<accession>A0AA86RD13</accession>
<keyword evidence="3" id="KW-1185">Reference proteome</keyword>
<comment type="caution">
    <text evidence="1">The sequence shown here is derived from an EMBL/GenBank/DDBJ whole genome shotgun (WGS) entry which is preliminary data.</text>
</comment>
<reference evidence="2 3" key="2">
    <citation type="submission" date="2024-07" db="EMBL/GenBank/DDBJ databases">
        <authorList>
            <person name="Akdeniz Z."/>
        </authorList>
    </citation>
    <scope>NUCLEOTIDE SEQUENCE [LARGE SCALE GENOMIC DNA]</scope>
</reference>
<name>A0AA86RD13_9EUKA</name>
<evidence type="ECO:0000313" key="3">
    <source>
        <dbReference type="Proteomes" id="UP001642409"/>
    </source>
</evidence>
<gene>
    <name evidence="2" type="ORF">HINF_LOCUS44990</name>
    <name evidence="1" type="ORF">HINF_LOCUS58448</name>
</gene>
<proteinExistence type="predicted"/>
<dbReference type="EMBL" id="CAXDID020000193">
    <property type="protein sequence ID" value="CAL6052724.1"/>
    <property type="molecule type" value="Genomic_DNA"/>
</dbReference>
<reference evidence="1" key="1">
    <citation type="submission" date="2023-06" db="EMBL/GenBank/DDBJ databases">
        <authorList>
            <person name="Kurt Z."/>
        </authorList>
    </citation>
    <scope>NUCLEOTIDE SEQUENCE</scope>
</reference>
<sequence length="129" mass="14339">MSLPTPSVMSHPANNDQIFYGIPLHEVIDCSVSNTGNKPTAYVTDAGRYQLGLIYEKSAGMCSGPAKTIYRPVKFVDRYGNAKDIPLPANYVHVPFKQMYQATGIKKDVKSIDQIIQEKKQEDILSCTK</sequence>
<evidence type="ECO:0000313" key="1">
    <source>
        <dbReference type="EMBL" id="CAI9970803.1"/>
    </source>
</evidence>